<dbReference type="InterPro" id="IPR037171">
    <property type="entry name" value="NagB/RpiA_transferase-like"/>
</dbReference>
<keyword evidence="6" id="KW-1185">Reference proteome</keyword>
<reference evidence="5" key="1">
    <citation type="submission" date="2022-01" db="EMBL/GenBank/DDBJ databases">
        <title>Whole genome-based taxonomy of the Shewanellaceae.</title>
        <authorList>
            <person name="Martin-Rodriguez A.J."/>
        </authorList>
    </citation>
    <scope>NUCLEOTIDE SEQUENCE</scope>
    <source>
        <strain evidence="5">DSM 16422</strain>
    </source>
</reference>
<dbReference type="Gene3D" id="3.40.50.10420">
    <property type="entry name" value="NagB/RpiA/CoA transferase-like"/>
    <property type="match status" value="1"/>
</dbReference>
<organism evidence="5 6">
    <name type="scientific">Shewanella gaetbuli</name>
    <dbReference type="NCBI Taxonomy" id="220752"/>
    <lineage>
        <taxon>Bacteria</taxon>
        <taxon>Pseudomonadati</taxon>
        <taxon>Pseudomonadota</taxon>
        <taxon>Gammaproteobacteria</taxon>
        <taxon>Alteromonadales</taxon>
        <taxon>Shewanellaceae</taxon>
        <taxon>Shewanella</taxon>
    </lineage>
</organism>
<proteinExistence type="inferred from homology"/>
<dbReference type="NCBIfam" id="TIGR02727">
    <property type="entry name" value="MTHFS_bact"/>
    <property type="match status" value="1"/>
</dbReference>
<name>A0A9X2CL98_9GAMM</name>
<comment type="caution">
    <text evidence="5">The sequence shown here is derived from an EMBL/GenBank/DDBJ whole genome shotgun (WGS) entry which is preliminary data.</text>
</comment>
<dbReference type="PANTHER" id="PTHR23407:SF1">
    <property type="entry name" value="5-FORMYLTETRAHYDROFOLATE CYCLO-LIGASE"/>
    <property type="match status" value="1"/>
</dbReference>
<comment type="similarity">
    <text evidence="1 4">Belongs to the 5-formyltetrahydrofolate cyclo-ligase family.</text>
</comment>
<dbReference type="InterPro" id="IPR002698">
    <property type="entry name" value="FTHF_cligase"/>
</dbReference>
<keyword evidence="4" id="KW-0479">Metal-binding</keyword>
<sequence length="281" mass="32369">MSMTRLKTKPTVVEARFSRTHSVDITHFSSINKPTIHDSVQHEHHIKAHNTLSIVADENQHLEIENLPHQDHGFELSDQERYALFDSQGMNRDFIRRHIRQERKSYTAAEQHQLSLIASRHMLAEIQQKNAKNVALYISHDGELSTQKLIEALWHIGVNTYLPRLHPFCPGQLLFCHYHKDSEMTSNQFGILEPKLNVQEVIPVTQLDIIVTPLVAFDDRCNRLGMGGGYYDRTLSNCIDNKPLAIGFAHDCQQVSHLPLERWDIPLPLIITPTRRLARTE</sequence>
<evidence type="ECO:0000256" key="2">
    <source>
        <dbReference type="ARBA" id="ARBA00022741"/>
    </source>
</evidence>
<dbReference type="SUPFAM" id="SSF100950">
    <property type="entry name" value="NagB/RpiA/CoA transferase-like"/>
    <property type="match status" value="1"/>
</dbReference>
<dbReference type="GO" id="GO:0005524">
    <property type="term" value="F:ATP binding"/>
    <property type="evidence" value="ECO:0007669"/>
    <property type="project" value="UniProtKB-KW"/>
</dbReference>
<dbReference type="EC" id="6.3.3.2" evidence="4"/>
<evidence type="ECO:0000313" key="6">
    <source>
        <dbReference type="Proteomes" id="UP001139333"/>
    </source>
</evidence>
<keyword evidence="2 4" id="KW-0547">Nucleotide-binding</keyword>
<evidence type="ECO:0000313" key="5">
    <source>
        <dbReference type="EMBL" id="MCL1142355.1"/>
    </source>
</evidence>
<gene>
    <name evidence="5" type="ORF">L2672_06555</name>
</gene>
<dbReference type="PANTHER" id="PTHR23407">
    <property type="entry name" value="ATPASE INHIBITOR/5-FORMYLTETRAHYDROFOLATE CYCLO-LIGASE"/>
    <property type="match status" value="1"/>
</dbReference>
<comment type="cofactor">
    <cofactor evidence="4">
        <name>Mg(2+)</name>
        <dbReference type="ChEBI" id="CHEBI:18420"/>
    </cofactor>
</comment>
<evidence type="ECO:0000256" key="1">
    <source>
        <dbReference type="ARBA" id="ARBA00010638"/>
    </source>
</evidence>
<dbReference type="GO" id="GO:0030272">
    <property type="term" value="F:5-formyltetrahydrofolate cyclo-ligase activity"/>
    <property type="evidence" value="ECO:0007669"/>
    <property type="project" value="UniProtKB-EC"/>
</dbReference>
<evidence type="ECO:0000256" key="3">
    <source>
        <dbReference type="ARBA" id="ARBA00022840"/>
    </source>
</evidence>
<evidence type="ECO:0000256" key="4">
    <source>
        <dbReference type="RuleBase" id="RU361279"/>
    </source>
</evidence>
<keyword evidence="4" id="KW-0460">Magnesium</keyword>
<dbReference type="EMBL" id="JAKIKP010000003">
    <property type="protein sequence ID" value="MCL1142355.1"/>
    <property type="molecule type" value="Genomic_DNA"/>
</dbReference>
<dbReference type="InterPro" id="IPR024185">
    <property type="entry name" value="FTHF_cligase-like_sf"/>
</dbReference>
<dbReference type="GO" id="GO:0046872">
    <property type="term" value="F:metal ion binding"/>
    <property type="evidence" value="ECO:0007669"/>
    <property type="project" value="UniProtKB-KW"/>
</dbReference>
<dbReference type="GO" id="GO:0009396">
    <property type="term" value="P:folic acid-containing compound biosynthetic process"/>
    <property type="evidence" value="ECO:0007669"/>
    <property type="project" value="TreeGrafter"/>
</dbReference>
<dbReference type="Proteomes" id="UP001139333">
    <property type="component" value="Unassembled WGS sequence"/>
</dbReference>
<comment type="catalytic activity">
    <reaction evidence="4">
        <text>(6S)-5-formyl-5,6,7,8-tetrahydrofolate + ATP = (6R)-5,10-methenyltetrahydrofolate + ADP + phosphate</text>
        <dbReference type="Rhea" id="RHEA:10488"/>
        <dbReference type="ChEBI" id="CHEBI:30616"/>
        <dbReference type="ChEBI" id="CHEBI:43474"/>
        <dbReference type="ChEBI" id="CHEBI:57455"/>
        <dbReference type="ChEBI" id="CHEBI:57457"/>
        <dbReference type="ChEBI" id="CHEBI:456216"/>
        <dbReference type="EC" id="6.3.3.2"/>
    </reaction>
</comment>
<keyword evidence="3 4" id="KW-0067">ATP-binding</keyword>
<accession>A0A9X2CL98</accession>
<keyword evidence="5" id="KW-0436">Ligase</keyword>
<protein>
    <recommendedName>
        <fullName evidence="4">5-formyltetrahydrofolate cyclo-ligase</fullName>
        <ecNumber evidence="4">6.3.3.2</ecNumber>
    </recommendedName>
</protein>
<dbReference type="GO" id="GO:0035999">
    <property type="term" value="P:tetrahydrofolate interconversion"/>
    <property type="evidence" value="ECO:0007669"/>
    <property type="project" value="TreeGrafter"/>
</dbReference>
<dbReference type="AlphaFoldDB" id="A0A9X2CL98"/>
<dbReference type="RefSeq" id="WP_248995029.1">
    <property type="nucleotide sequence ID" value="NZ_JAKIKP010000003.1"/>
</dbReference>
<dbReference type="Pfam" id="PF01812">
    <property type="entry name" value="5-FTHF_cyc-lig"/>
    <property type="match status" value="1"/>
</dbReference>